<evidence type="ECO:0000313" key="2">
    <source>
        <dbReference type="EMBL" id="EQD30163.1"/>
    </source>
</evidence>
<dbReference type="CDD" id="cd00158">
    <property type="entry name" value="RHOD"/>
    <property type="match status" value="1"/>
</dbReference>
<sequence>ELERRFPERFIPRYSMVMFHPEISYHEARRRGAIQAAIIEQLDSARTADGGIDYTLAARLVHARLPVPIGRDPECGPAKILRMNRVTTDGVVEYGPEDVQSLLEEGRILLIDVREPDEYGAERIPGALLYPLSTFDAAYLPLEGPRAVVFHCAAGGRSLTAARLRKASGQPAAHMAGGIAAWKALGLPTVS</sequence>
<dbReference type="InterPro" id="IPR036873">
    <property type="entry name" value="Rhodanese-like_dom_sf"/>
</dbReference>
<dbReference type="PANTHER" id="PTHR44086">
    <property type="entry name" value="THIOSULFATE SULFURTRANSFERASE RDL2, MITOCHONDRIAL-RELATED"/>
    <property type="match status" value="1"/>
</dbReference>
<dbReference type="PROSITE" id="PS50206">
    <property type="entry name" value="RHODANESE_3"/>
    <property type="match status" value="1"/>
</dbReference>
<organism evidence="2">
    <name type="scientific">mine drainage metagenome</name>
    <dbReference type="NCBI Taxonomy" id="410659"/>
    <lineage>
        <taxon>unclassified sequences</taxon>
        <taxon>metagenomes</taxon>
        <taxon>ecological metagenomes</taxon>
    </lineage>
</organism>
<dbReference type="GO" id="GO:0004792">
    <property type="term" value="F:thiosulfate-cyanide sulfurtransferase activity"/>
    <property type="evidence" value="ECO:0007669"/>
    <property type="project" value="TreeGrafter"/>
</dbReference>
<gene>
    <name evidence="2" type="ORF">B2A_14259</name>
</gene>
<dbReference type="Pfam" id="PF00581">
    <property type="entry name" value="Rhodanese"/>
    <property type="match status" value="1"/>
</dbReference>
<proteinExistence type="predicted"/>
<dbReference type="InterPro" id="IPR001763">
    <property type="entry name" value="Rhodanese-like_dom"/>
</dbReference>
<feature type="non-terminal residue" evidence="2">
    <location>
        <position position="1"/>
    </location>
</feature>
<evidence type="ECO:0000259" key="1">
    <source>
        <dbReference type="PROSITE" id="PS50206"/>
    </source>
</evidence>
<reference evidence="2" key="2">
    <citation type="journal article" date="2014" name="ISME J.">
        <title>Microbial stratification in low pH oxic and suboxic macroscopic growths along an acid mine drainage.</title>
        <authorList>
            <person name="Mendez-Garcia C."/>
            <person name="Mesa V."/>
            <person name="Sprenger R.R."/>
            <person name="Richter M."/>
            <person name="Diez M.S."/>
            <person name="Solano J."/>
            <person name="Bargiela R."/>
            <person name="Golyshina O.V."/>
            <person name="Manteca A."/>
            <person name="Ramos J.L."/>
            <person name="Gallego J.R."/>
            <person name="Llorente I."/>
            <person name="Martins Dos Santos V.A."/>
            <person name="Jensen O.N."/>
            <person name="Pelaez A.I."/>
            <person name="Sanchez J."/>
            <person name="Ferrer M."/>
        </authorList>
    </citation>
    <scope>NUCLEOTIDE SEQUENCE</scope>
</reference>
<comment type="caution">
    <text evidence="2">The sequence shown here is derived from an EMBL/GenBank/DDBJ whole genome shotgun (WGS) entry which is preliminary data.</text>
</comment>
<dbReference type="SMART" id="SM00450">
    <property type="entry name" value="RHOD"/>
    <property type="match status" value="1"/>
</dbReference>
<dbReference type="Gene3D" id="3.40.250.10">
    <property type="entry name" value="Rhodanese-like domain"/>
    <property type="match status" value="1"/>
</dbReference>
<dbReference type="EMBL" id="AUZZ01010335">
    <property type="protein sequence ID" value="EQD30163.1"/>
    <property type="molecule type" value="Genomic_DNA"/>
</dbReference>
<feature type="domain" description="Rhodanese" evidence="1">
    <location>
        <begin position="104"/>
        <end position="191"/>
    </location>
</feature>
<protein>
    <submittedName>
        <fullName evidence="2">Rhodanese domain-containing protein</fullName>
    </submittedName>
</protein>
<dbReference type="AlphaFoldDB" id="T0YAL8"/>
<dbReference type="PANTHER" id="PTHR44086:SF10">
    <property type="entry name" value="THIOSULFATE SULFURTRANSFERASE_RHODANESE-LIKE DOMAIN-CONTAINING PROTEIN 3"/>
    <property type="match status" value="1"/>
</dbReference>
<dbReference type="SUPFAM" id="SSF52821">
    <property type="entry name" value="Rhodanese/Cell cycle control phosphatase"/>
    <property type="match status" value="1"/>
</dbReference>
<accession>T0YAL8</accession>
<name>T0YAL8_9ZZZZ</name>
<reference evidence="2" key="1">
    <citation type="submission" date="2013-08" db="EMBL/GenBank/DDBJ databases">
        <authorList>
            <person name="Mendez C."/>
            <person name="Richter M."/>
            <person name="Ferrer M."/>
            <person name="Sanchez J."/>
        </authorList>
    </citation>
    <scope>NUCLEOTIDE SEQUENCE</scope>
</reference>